<name>A0A9X1TDP9_9HYPH</name>
<dbReference type="InterPro" id="IPR001387">
    <property type="entry name" value="Cro/C1-type_HTH"/>
</dbReference>
<proteinExistence type="predicted"/>
<dbReference type="SMART" id="SM00530">
    <property type="entry name" value="HTH_XRE"/>
    <property type="match status" value="1"/>
</dbReference>
<evidence type="ECO:0000259" key="5">
    <source>
        <dbReference type="PROSITE" id="PS50943"/>
    </source>
</evidence>
<dbReference type="GO" id="GO:0003677">
    <property type="term" value="F:DNA binding"/>
    <property type="evidence" value="ECO:0007669"/>
    <property type="project" value="UniProtKB-KW"/>
</dbReference>
<dbReference type="EMBL" id="JAJUWU010000024">
    <property type="protein sequence ID" value="MCE7030388.1"/>
    <property type="molecule type" value="Genomic_DNA"/>
</dbReference>
<evidence type="ECO:0000256" key="3">
    <source>
        <dbReference type="ARBA" id="ARBA00023163"/>
    </source>
</evidence>
<dbReference type="InterPro" id="IPR010982">
    <property type="entry name" value="Lambda_DNA-bd_dom_sf"/>
</dbReference>
<evidence type="ECO:0000313" key="7">
    <source>
        <dbReference type="Proteomes" id="UP001139035"/>
    </source>
</evidence>
<dbReference type="Gene3D" id="1.10.260.40">
    <property type="entry name" value="lambda repressor-like DNA-binding domains"/>
    <property type="match status" value="1"/>
</dbReference>
<sequence length="117" mass="12898">MATFELDPLDPPRPSAEASRRLAGLTEEAIDALQASDTDAAPPSDAMLERAVVARRLKRLRERLNFNQVEFATRYRIPVATLRDWEQARRSPDAPALAYLAVIEAEPEAVDRALGGA</sequence>
<evidence type="ECO:0000256" key="2">
    <source>
        <dbReference type="ARBA" id="ARBA00023125"/>
    </source>
</evidence>
<dbReference type="RefSeq" id="WP_233721464.1">
    <property type="nucleotide sequence ID" value="NZ_JAJUWU010000024.1"/>
</dbReference>
<feature type="domain" description="HTH cro/C1-type" evidence="5">
    <location>
        <begin position="57"/>
        <end position="110"/>
    </location>
</feature>
<keyword evidence="3" id="KW-0804">Transcription</keyword>
<feature type="region of interest" description="Disordered" evidence="4">
    <location>
        <begin position="1"/>
        <end position="21"/>
    </location>
</feature>
<evidence type="ECO:0000313" key="6">
    <source>
        <dbReference type="EMBL" id="MCE7030388.1"/>
    </source>
</evidence>
<dbReference type="InterPro" id="IPR052359">
    <property type="entry name" value="HTH-type_reg/antitoxin"/>
</dbReference>
<keyword evidence="1" id="KW-0805">Transcription regulation</keyword>
<dbReference type="PANTHER" id="PTHR36511">
    <property type="entry name" value="MERR FAMILY BACTERIAL REGULATORY PROTEIN"/>
    <property type="match status" value="1"/>
</dbReference>
<dbReference type="Pfam" id="PF13560">
    <property type="entry name" value="HTH_31"/>
    <property type="match status" value="1"/>
</dbReference>
<protein>
    <submittedName>
        <fullName evidence="6">Helix-turn-helix domain-containing protein</fullName>
    </submittedName>
</protein>
<evidence type="ECO:0000256" key="4">
    <source>
        <dbReference type="SAM" id="MobiDB-lite"/>
    </source>
</evidence>
<comment type="caution">
    <text evidence="6">The sequence shown here is derived from an EMBL/GenBank/DDBJ whole genome shotgun (WGS) entry which is preliminary data.</text>
</comment>
<dbReference type="PANTHER" id="PTHR36511:SF4">
    <property type="entry name" value="ANTITOXIN MQSA"/>
    <property type="match status" value="1"/>
</dbReference>
<dbReference type="PROSITE" id="PS50943">
    <property type="entry name" value="HTH_CROC1"/>
    <property type="match status" value="1"/>
</dbReference>
<keyword evidence="2" id="KW-0238">DNA-binding</keyword>
<dbReference type="AlphaFoldDB" id="A0A9X1TDP9"/>
<keyword evidence="7" id="KW-1185">Reference proteome</keyword>
<evidence type="ECO:0000256" key="1">
    <source>
        <dbReference type="ARBA" id="ARBA00023015"/>
    </source>
</evidence>
<accession>A0A9X1TDP9</accession>
<organism evidence="6 7">
    <name type="scientific">Jiella avicenniae</name>
    <dbReference type="NCBI Taxonomy" id="2907202"/>
    <lineage>
        <taxon>Bacteria</taxon>
        <taxon>Pseudomonadati</taxon>
        <taxon>Pseudomonadota</taxon>
        <taxon>Alphaproteobacteria</taxon>
        <taxon>Hyphomicrobiales</taxon>
        <taxon>Aurantimonadaceae</taxon>
        <taxon>Jiella</taxon>
    </lineage>
</organism>
<reference evidence="6" key="1">
    <citation type="submission" date="2022-01" db="EMBL/GenBank/DDBJ databases">
        <title>Jiella avicenniae sp. nov., a novel endophytic bacterium isolated from bark of Avicennia marina.</title>
        <authorList>
            <person name="Tuo L."/>
        </authorList>
    </citation>
    <scope>NUCLEOTIDE SEQUENCE</scope>
    <source>
        <strain evidence="6">CBK1P-4</strain>
    </source>
</reference>
<dbReference type="Proteomes" id="UP001139035">
    <property type="component" value="Unassembled WGS sequence"/>
</dbReference>
<dbReference type="SUPFAM" id="SSF47413">
    <property type="entry name" value="lambda repressor-like DNA-binding domains"/>
    <property type="match status" value="1"/>
</dbReference>
<gene>
    <name evidence="6" type="ORF">LZD57_20575</name>
</gene>